<dbReference type="Proteomes" id="UP000015523">
    <property type="component" value="Unassembled WGS sequence"/>
</dbReference>
<organism evidence="2 3">
    <name type="scientific">Sphingobium ummariense RL-3</name>
    <dbReference type="NCBI Taxonomy" id="1346791"/>
    <lineage>
        <taxon>Bacteria</taxon>
        <taxon>Pseudomonadati</taxon>
        <taxon>Pseudomonadota</taxon>
        <taxon>Alphaproteobacteria</taxon>
        <taxon>Sphingomonadales</taxon>
        <taxon>Sphingomonadaceae</taxon>
        <taxon>Sphingobium</taxon>
    </lineage>
</organism>
<feature type="transmembrane region" description="Helical" evidence="1">
    <location>
        <begin position="99"/>
        <end position="117"/>
    </location>
</feature>
<sequence length="130" mass="14016">MMVTERQKKIVVAGVLAISAAALAGLLIAIIPHHQSFMLSGALALMVLTGAFLAGVPRWRRLDHMQRDSRLDSWYWGGSFGGAAGLVLVLVFSGVRSPIFAGAASVWVLQFAGYATARLHWWLTHRSAAS</sequence>
<evidence type="ECO:0000313" key="2">
    <source>
        <dbReference type="EMBL" id="EQB30065.1"/>
    </source>
</evidence>
<keyword evidence="1" id="KW-0812">Transmembrane</keyword>
<reference evidence="2 3" key="1">
    <citation type="journal article" date="2013" name="Genome Announc.">
        <title>Draft Genome Sequence of Sphingobium ummariense Strain RL-3, a Hexachlorocyclohexane-Degrading Bacterium.</title>
        <authorList>
            <person name="Kohli P."/>
            <person name="Dua A."/>
            <person name="Sangwan N."/>
            <person name="Oldach P."/>
            <person name="Khurana J.P."/>
            <person name="Lal R."/>
        </authorList>
    </citation>
    <scope>NUCLEOTIDE SEQUENCE [LARGE SCALE GENOMIC DNA]</scope>
    <source>
        <strain evidence="2 3">RL-3</strain>
    </source>
</reference>
<dbReference type="AlphaFoldDB" id="T0IML4"/>
<dbReference type="EMBL" id="AUWY01000127">
    <property type="protein sequence ID" value="EQB30065.1"/>
    <property type="molecule type" value="Genomic_DNA"/>
</dbReference>
<keyword evidence="3" id="KW-1185">Reference proteome</keyword>
<feature type="transmembrane region" description="Helical" evidence="1">
    <location>
        <begin position="12"/>
        <end position="31"/>
    </location>
</feature>
<evidence type="ECO:0000313" key="3">
    <source>
        <dbReference type="Proteomes" id="UP000015523"/>
    </source>
</evidence>
<dbReference type="OrthoDB" id="7391413at2"/>
<keyword evidence="1" id="KW-1133">Transmembrane helix</keyword>
<dbReference type="STRING" id="1346791.M529_21670"/>
<comment type="caution">
    <text evidence="2">The sequence shown here is derived from an EMBL/GenBank/DDBJ whole genome shotgun (WGS) entry which is preliminary data.</text>
</comment>
<feature type="transmembrane region" description="Helical" evidence="1">
    <location>
        <begin position="37"/>
        <end position="54"/>
    </location>
</feature>
<protein>
    <recommendedName>
        <fullName evidence="4">Transmembrane protein</fullName>
    </recommendedName>
</protein>
<feature type="transmembrane region" description="Helical" evidence="1">
    <location>
        <begin position="74"/>
        <end position="93"/>
    </location>
</feature>
<accession>T0IML4</accession>
<keyword evidence="1" id="KW-0472">Membrane</keyword>
<gene>
    <name evidence="2" type="ORF">M529_21670</name>
</gene>
<proteinExistence type="predicted"/>
<dbReference type="eggNOG" id="ENOG50310JY">
    <property type="taxonomic scope" value="Bacteria"/>
</dbReference>
<name>T0IML4_9SPHN</name>
<dbReference type="RefSeq" id="WP_021319899.1">
    <property type="nucleotide sequence ID" value="NZ_AUWY01000127.1"/>
</dbReference>
<evidence type="ECO:0008006" key="4">
    <source>
        <dbReference type="Google" id="ProtNLM"/>
    </source>
</evidence>
<evidence type="ECO:0000256" key="1">
    <source>
        <dbReference type="SAM" id="Phobius"/>
    </source>
</evidence>